<dbReference type="eggNOG" id="COG0592">
    <property type="taxonomic scope" value="Bacteria"/>
</dbReference>
<evidence type="ECO:0000256" key="4">
    <source>
        <dbReference type="ARBA" id="ARBA00022490"/>
    </source>
</evidence>
<evidence type="ECO:0000256" key="2">
    <source>
        <dbReference type="ARBA" id="ARBA00010752"/>
    </source>
</evidence>
<comment type="function">
    <text evidence="10">Confers DNA tethering and processivity to DNA polymerases and other proteins. Acts as a clamp, forming a ring around DNA (a reaction catalyzed by the clamp-loading complex) which diffuses in an ATP-independent manner freely and bidirectionally along dsDNA. Initially characterized for its ability to contact the catalytic subunit of DNA polymerase III (Pol III), a complex, multichain enzyme responsible for most of the replicative synthesis in bacteria; Pol III exhibits 3'-5' exonuclease proofreading activity. The beta chain is required for initiation of replication as well as for processivity of DNA replication.</text>
</comment>
<dbReference type="Pfam" id="PF02768">
    <property type="entry name" value="DNA_pol3_beta_3"/>
    <property type="match status" value="1"/>
</dbReference>
<dbReference type="KEGG" id="bcib:IM45_307"/>
<dbReference type="OrthoDB" id="8421503at2"/>
<dbReference type="NCBIfam" id="TIGR00663">
    <property type="entry name" value="dnan"/>
    <property type="match status" value="1"/>
</dbReference>
<evidence type="ECO:0000256" key="5">
    <source>
        <dbReference type="ARBA" id="ARBA00022679"/>
    </source>
</evidence>
<dbReference type="FunFam" id="3.10.150.10:FF:000001">
    <property type="entry name" value="Beta sliding clamp"/>
    <property type="match status" value="1"/>
</dbReference>
<dbReference type="Proteomes" id="UP000067325">
    <property type="component" value="Chromosome"/>
</dbReference>
<dbReference type="GO" id="GO:0008408">
    <property type="term" value="F:3'-5' exonuclease activity"/>
    <property type="evidence" value="ECO:0007669"/>
    <property type="project" value="InterPro"/>
</dbReference>
<evidence type="ECO:0000313" key="15">
    <source>
        <dbReference type="Proteomes" id="UP000067325"/>
    </source>
</evidence>
<evidence type="ECO:0000313" key="14">
    <source>
        <dbReference type="EMBL" id="AIN47036.1"/>
    </source>
</evidence>
<sequence length="368" mass="42125">MKFIVKREDLLKPLQQVSNRLSSRHNLLSLSYLLLEVTTEHLLITGTNLEIEIVARVFLKTAHEPGVTTVCARKLLDICRYLPEGANIIVTLEKDRILVRSGRSRFSLMTLPATNFPHLDHWESKVEFTIQKNRLKQLIESTQFSMAHQDVRYYLNGLLFETEGDKLRTVATDGHRLAACTISVSQLASLPYHSVIIPRKGVIELLRILDSYDDLIQLKIGSNNILACIGDYIFTSKLINGSFPDYHRVLPKNTNKILQTRCDVLKHAFTRVAILSNDKFRGVRLSLKKNQLKITANNLEQEEAEEILDVYYEGDQIEVNFNVNYILDILNVLKCENVRLLLTNEISGVQIEDCVNQMSVYVVMPMRL</sequence>
<dbReference type="EMBL" id="CP008985">
    <property type="protein sequence ID" value="AIN47036.1"/>
    <property type="molecule type" value="Genomic_DNA"/>
</dbReference>
<evidence type="ECO:0000256" key="7">
    <source>
        <dbReference type="ARBA" id="ARBA00022705"/>
    </source>
</evidence>
<dbReference type="PANTHER" id="PTHR30478:SF0">
    <property type="entry name" value="BETA SLIDING CLAMP"/>
    <property type="match status" value="1"/>
</dbReference>
<dbReference type="CDD" id="cd00140">
    <property type="entry name" value="beta_clamp"/>
    <property type="match status" value="1"/>
</dbReference>
<organism evidence="14 15">
    <name type="scientific">Candidatus Palibaumannia cicadellinicola</name>
    <dbReference type="NCBI Taxonomy" id="186490"/>
    <lineage>
        <taxon>Bacteria</taxon>
        <taxon>Pseudomonadati</taxon>
        <taxon>Pseudomonadota</taxon>
        <taxon>Gammaproteobacteria</taxon>
        <taxon>Candidatus Palibaumannia</taxon>
    </lineage>
</organism>
<comment type="subcellular location">
    <subcellularLocation>
        <location evidence="1 10">Cytoplasm</location>
    </subcellularLocation>
</comment>
<evidence type="ECO:0000259" key="11">
    <source>
        <dbReference type="Pfam" id="PF00712"/>
    </source>
</evidence>
<dbReference type="SMART" id="SM00480">
    <property type="entry name" value="POL3Bc"/>
    <property type="match status" value="1"/>
</dbReference>
<dbReference type="InterPro" id="IPR001001">
    <property type="entry name" value="DNA_polIII_beta"/>
</dbReference>
<feature type="domain" description="DNA polymerase III beta sliding clamp C-terminal" evidence="13">
    <location>
        <begin position="248"/>
        <end position="367"/>
    </location>
</feature>
<dbReference type="GO" id="GO:0003887">
    <property type="term" value="F:DNA-directed DNA polymerase activity"/>
    <property type="evidence" value="ECO:0007669"/>
    <property type="project" value="UniProtKB-UniRule"/>
</dbReference>
<feature type="domain" description="DNA polymerase III beta sliding clamp central" evidence="12">
    <location>
        <begin position="129"/>
        <end position="245"/>
    </location>
</feature>
<dbReference type="Pfam" id="PF02767">
    <property type="entry name" value="DNA_pol3_beta_2"/>
    <property type="match status" value="1"/>
</dbReference>
<evidence type="ECO:0000256" key="9">
    <source>
        <dbReference type="ARBA" id="ARBA00023125"/>
    </source>
</evidence>
<dbReference type="InterPro" id="IPR046938">
    <property type="entry name" value="DNA_clamp_sf"/>
</dbReference>
<dbReference type="SUPFAM" id="SSF55979">
    <property type="entry name" value="DNA clamp"/>
    <property type="match status" value="3"/>
</dbReference>
<protein>
    <recommendedName>
        <fullName evidence="3 10">Beta sliding clamp</fullName>
    </recommendedName>
</protein>
<dbReference type="GO" id="GO:0003677">
    <property type="term" value="F:DNA binding"/>
    <property type="evidence" value="ECO:0007669"/>
    <property type="project" value="UniProtKB-UniRule"/>
</dbReference>
<dbReference type="InterPro" id="IPR022634">
    <property type="entry name" value="DNA_polIII_beta_N"/>
</dbReference>
<evidence type="ECO:0000259" key="13">
    <source>
        <dbReference type="Pfam" id="PF02768"/>
    </source>
</evidence>
<keyword evidence="5 10" id="KW-0808">Transferase</keyword>
<evidence type="ECO:0000256" key="3">
    <source>
        <dbReference type="ARBA" id="ARBA00021035"/>
    </source>
</evidence>
<dbReference type="GO" id="GO:0005737">
    <property type="term" value="C:cytoplasm"/>
    <property type="evidence" value="ECO:0007669"/>
    <property type="project" value="UniProtKB-SubCell"/>
</dbReference>
<keyword evidence="7 10" id="KW-0235">DNA replication</keyword>
<dbReference type="InterPro" id="IPR022635">
    <property type="entry name" value="DNA_polIII_beta_C"/>
</dbReference>
<evidence type="ECO:0000256" key="1">
    <source>
        <dbReference type="ARBA" id="ARBA00004496"/>
    </source>
</evidence>
<proteinExistence type="inferred from homology"/>
<keyword evidence="8 10" id="KW-0239">DNA-directed DNA polymerase</keyword>
<dbReference type="GO" id="GO:0009360">
    <property type="term" value="C:DNA polymerase III complex"/>
    <property type="evidence" value="ECO:0007669"/>
    <property type="project" value="InterPro"/>
</dbReference>
<dbReference type="PIRSF" id="PIRSF000804">
    <property type="entry name" value="DNA_pol_III_b"/>
    <property type="match status" value="1"/>
</dbReference>
<comment type="subunit">
    <text evidence="10">Forms a ring-shaped head-to-tail homodimer around DNA.</text>
</comment>
<dbReference type="Gene3D" id="3.10.150.10">
    <property type="entry name" value="DNA Polymerase III, subunit A, domain 2"/>
    <property type="match status" value="1"/>
</dbReference>
<dbReference type="Pfam" id="PF00712">
    <property type="entry name" value="DNA_pol3_beta"/>
    <property type="match status" value="1"/>
</dbReference>
<dbReference type="PANTHER" id="PTHR30478">
    <property type="entry name" value="DNA POLYMERASE III SUBUNIT BETA"/>
    <property type="match status" value="1"/>
</dbReference>
<evidence type="ECO:0000256" key="8">
    <source>
        <dbReference type="ARBA" id="ARBA00022932"/>
    </source>
</evidence>
<dbReference type="RefSeq" id="WP_038498007.1">
    <property type="nucleotide sequence ID" value="NZ_CP008985.1"/>
</dbReference>
<reference evidence="14 15" key="1">
    <citation type="journal article" date="2014" name="MBio">
        <title>Differential genome evolution between companion symbionts in an insect-bacterial symbiosis.</title>
        <authorList>
            <person name="Bennett G.M."/>
            <person name="McCutcheon J.P."/>
            <person name="MacDonald B.R."/>
            <person name="Romanovicz D."/>
            <person name="Moran N.A."/>
        </authorList>
    </citation>
    <scope>NUCLEOTIDE SEQUENCE [LARGE SCALE GENOMIC DNA]</scope>
    <source>
        <strain evidence="14 15">BGSS</strain>
    </source>
</reference>
<dbReference type="AlphaFoldDB" id="A0A088N102"/>
<gene>
    <name evidence="14" type="ORF">IM45_307</name>
</gene>
<evidence type="ECO:0000256" key="6">
    <source>
        <dbReference type="ARBA" id="ARBA00022695"/>
    </source>
</evidence>
<feature type="domain" description="DNA polymerase III beta sliding clamp N-terminal" evidence="11">
    <location>
        <begin position="1"/>
        <end position="120"/>
    </location>
</feature>
<dbReference type="GO" id="GO:0042802">
    <property type="term" value="F:identical protein binding"/>
    <property type="evidence" value="ECO:0007669"/>
    <property type="project" value="UniProtKB-ARBA"/>
</dbReference>
<name>A0A088N102_9GAMM</name>
<accession>A0A088N102</accession>
<keyword evidence="9" id="KW-0238">DNA-binding</keyword>
<keyword evidence="4 10" id="KW-0963">Cytoplasm</keyword>
<keyword evidence="6 10" id="KW-0548">Nucleotidyltransferase</keyword>
<evidence type="ECO:0000259" key="12">
    <source>
        <dbReference type="Pfam" id="PF02767"/>
    </source>
</evidence>
<evidence type="ECO:0000256" key="10">
    <source>
        <dbReference type="PIRNR" id="PIRNR000804"/>
    </source>
</evidence>
<dbReference type="Gene3D" id="3.70.10.10">
    <property type="match status" value="1"/>
</dbReference>
<dbReference type="InterPro" id="IPR022637">
    <property type="entry name" value="DNA_polIII_beta_cen"/>
</dbReference>
<dbReference type="GO" id="GO:0006271">
    <property type="term" value="P:DNA strand elongation involved in DNA replication"/>
    <property type="evidence" value="ECO:0007669"/>
    <property type="project" value="TreeGrafter"/>
</dbReference>
<comment type="similarity">
    <text evidence="2 10">Belongs to the beta sliding clamp family.</text>
</comment>